<dbReference type="AlphaFoldDB" id="A0AAV1RCM9"/>
<evidence type="ECO:0000313" key="2">
    <source>
        <dbReference type="Proteomes" id="UP001314170"/>
    </source>
</evidence>
<name>A0AAV1RCM9_9ROSI</name>
<proteinExistence type="predicted"/>
<dbReference type="Proteomes" id="UP001314170">
    <property type="component" value="Unassembled WGS sequence"/>
</dbReference>
<comment type="caution">
    <text evidence="1">The sequence shown here is derived from an EMBL/GenBank/DDBJ whole genome shotgun (WGS) entry which is preliminary data.</text>
</comment>
<reference evidence="1 2" key="1">
    <citation type="submission" date="2024-01" db="EMBL/GenBank/DDBJ databases">
        <authorList>
            <person name="Waweru B."/>
        </authorList>
    </citation>
    <scope>NUCLEOTIDE SEQUENCE [LARGE SCALE GENOMIC DNA]</scope>
</reference>
<keyword evidence="2" id="KW-1185">Reference proteome</keyword>
<evidence type="ECO:0000313" key="1">
    <source>
        <dbReference type="EMBL" id="CAK7332315.1"/>
    </source>
</evidence>
<protein>
    <submittedName>
        <fullName evidence="1">Uncharacterized protein</fullName>
    </submittedName>
</protein>
<accession>A0AAV1RCM9</accession>
<dbReference type="EMBL" id="CAWUPB010000913">
    <property type="protein sequence ID" value="CAK7332315.1"/>
    <property type="molecule type" value="Genomic_DNA"/>
</dbReference>
<sequence>MVRAKMIARWVALIAPIILVYIPGGTTMSLPNVRRERGLAKVRHSFIAMRFFGQLETHRQDNPDSTSDLDWECEGKGNDIHGLSKLVHIATTISRQQDIDFSAELGLLSRTEGGSEVSNRPDNFLNKTRGHNVNLREIWERINLVSSLVPWSMNETPMFLKLNGLTMRHSCKIFLISLLVSKESLKRKELLQSSPIHCLPIVKVYPFESIAHRPMARTKSSK</sequence>
<gene>
    <name evidence="1" type="ORF">DCAF_LOCUS8918</name>
</gene>
<organism evidence="1 2">
    <name type="scientific">Dovyalis caffra</name>
    <dbReference type="NCBI Taxonomy" id="77055"/>
    <lineage>
        <taxon>Eukaryota</taxon>
        <taxon>Viridiplantae</taxon>
        <taxon>Streptophyta</taxon>
        <taxon>Embryophyta</taxon>
        <taxon>Tracheophyta</taxon>
        <taxon>Spermatophyta</taxon>
        <taxon>Magnoliopsida</taxon>
        <taxon>eudicotyledons</taxon>
        <taxon>Gunneridae</taxon>
        <taxon>Pentapetalae</taxon>
        <taxon>rosids</taxon>
        <taxon>fabids</taxon>
        <taxon>Malpighiales</taxon>
        <taxon>Salicaceae</taxon>
        <taxon>Flacourtieae</taxon>
        <taxon>Dovyalis</taxon>
    </lineage>
</organism>